<evidence type="ECO:0000313" key="4">
    <source>
        <dbReference type="EMBL" id="CAG8475353.1"/>
    </source>
</evidence>
<comment type="caution">
    <text evidence="4">The sequence shown here is derived from an EMBL/GenBank/DDBJ whole genome shotgun (WGS) entry which is preliminary data.</text>
</comment>
<organism evidence="4 5">
    <name type="scientific">Ambispora leptoticha</name>
    <dbReference type="NCBI Taxonomy" id="144679"/>
    <lineage>
        <taxon>Eukaryota</taxon>
        <taxon>Fungi</taxon>
        <taxon>Fungi incertae sedis</taxon>
        <taxon>Mucoromycota</taxon>
        <taxon>Glomeromycotina</taxon>
        <taxon>Glomeromycetes</taxon>
        <taxon>Archaeosporales</taxon>
        <taxon>Ambisporaceae</taxon>
        <taxon>Ambispora</taxon>
    </lineage>
</organism>
<name>A0A9N8Z603_9GLOM</name>
<dbReference type="InterPro" id="IPR009060">
    <property type="entry name" value="UBA-like_sf"/>
</dbReference>
<feature type="compositionally biased region" description="Low complexity" evidence="1">
    <location>
        <begin position="80"/>
        <end position="93"/>
    </location>
</feature>
<dbReference type="AlphaFoldDB" id="A0A9N8Z603"/>
<dbReference type="PANTHER" id="PTHR20930">
    <property type="entry name" value="OVARIAN CARCINOMA ANTIGEN CA125-RELATED"/>
    <property type="match status" value="1"/>
</dbReference>
<evidence type="ECO:0000313" key="5">
    <source>
        <dbReference type="Proteomes" id="UP000789508"/>
    </source>
</evidence>
<dbReference type="PANTHER" id="PTHR20930:SF0">
    <property type="entry name" value="PROTEIN ILRUN"/>
    <property type="match status" value="1"/>
</dbReference>
<dbReference type="Gene3D" id="1.10.8.10">
    <property type="entry name" value="DNA helicase RuvA subunit, C-terminal domain"/>
    <property type="match status" value="1"/>
</dbReference>
<dbReference type="PROSITE" id="PS50030">
    <property type="entry name" value="UBA"/>
    <property type="match status" value="1"/>
</dbReference>
<feature type="region of interest" description="Disordered" evidence="1">
    <location>
        <begin position="190"/>
        <end position="231"/>
    </location>
</feature>
<dbReference type="OrthoDB" id="1594986at2759"/>
<feature type="domain" description="PB1" evidence="3">
    <location>
        <begin position="1"/>
        <end position="85"/>
    </location>
</feature>
<evidence type="ECO:0000259" key="3">
    <source>
        <dbReference type="PROSITE" id="PS51745"/>
    </source>
</evidence>
<dbReference type="SUPFAM" id="SSF54277">
    <property type="entry name" value="CAD &amp; PB1 domains"/>
    <property type="match status" value="1"/>
</dbReference>
<dbReference type="Gene3D" id="3.10.20.90">
    <property type="entry name" value="Phosphatidylinositol 3-kinase Catalytic Subunit, Chain A, domain 1"/>
    <property type="match status" value="1"/>
</dbReference>
<dbReference type="Proteomes" id="UP000789508">
    <property type="component" value="Unassembled WGS sequence"/>
</dbReference>
<protein>
    <submittedName>
        <fullName evidence="4">4642_t:CDS:1</fullName>
    </submittedName>
</protein>
<feature type="region of interest" description="Disordered" evidence="1">
    <location>
        <begin position="80"/>
        <end position="124"/>
    </location>
</feature>
<keyword evidence="5" id="KW-1185">Reference proteome</keyword>
<dbReference type="InterPro" id="IPR015940">
    <property type="entry name" value="UBA"/>
</dbReference>
<dbReference type="EMBL" id="CAJVPS010000308">
    <property type="protein sequence ID" value="CAG8475353.1"/>
    <property type="molecule type" value="Genomic_DNA"/>
</dbReference>
<sequence length="403" mass="45759">MTSIKVTYQSTLRRFSLSSASWADLENKLRSLYSIPVTTPIQLSYTDDDGDVITLSSDLELEEVLSLQAQGTTYKFTLNTLPTSTPNSSTSSLGQESNGETWVMTERQREESVETVASDNETSDIRQGIQGIQIEDNATNNPFLQSSQSQQIEPKVMRQESVLQNPSPEPESRPPSYYHVNIADESDEVMLDSTSSKGKQKENVGETSASASASDSSTSNKNNEQRQDDRSPVMELAEQFQNLLDQFQDVLVQKPEIIETVNGIMDQILHAIPVDIEIWAEWLASHRPREQQQDRAPQSHEQEQSRGAFSFFPPGFPFHQGRHDSANMFTGNCPFIQPDTFPFNSRPWNPAHQKLLILHQMGYWEDDDQNIDLLKRYNGNLERVVEVLVQQVEENEKRPYNLQ</sequence>
<accession>A0A9N8Z603</accession>
<dbReference type="InterPro" id="IPR053793">
    <property type="entry name" value="PB1-like"/>
</dbReference>
<feature type="region of interest" description="Disordered" evidence="1">
    <location>
        <begin position="147"/>
        <end position="178"/>
    </location>
</feature>
<feature type="domain" description="UBA" evidence="2">
    <location>
        <begin position="350"/>
        <end position="391"/>
    </location>
</feature>
<dbReference type="SMART" id="SM00666">
    <property type="entry name" value="PB1"/>
    <property type="match status" value="1"/>
</dbReference>
<dbReference type="InterPro" id="IPR000270">
    <property type="entry name" value="PB1_dom"/>
</dbReference>
<feature type="compositionally biased region" description="Low complexity" evidence="1">
    <location>
        <begin position="207"/>
        <end position="219"/>
    </location>
</feature>
<dbReference type="SUPFAM" id="SSF46934">
    <property type="entry name" value="UBA-like"/>
    <property type="match status" value="1"/>
</dbReference>
<dbReference type="Pfam" id="PF00564">
    <property type="entry name" value="PB1"/>
    <property type="match status" value="1"/>
</dbReference>
<dbReference type="CDD" id="cd05992">
    <property type="entry name" value="PB1"/>
    <property type="match status" value="1"/>
</dbReference>
<evidence type="ECO:0000259" key="2">
    <source>
        <dbReference type="PROSITE" id="PS50030"/>
    </source>
</evidence>
<proteinExistence type="predicted"/>
<reference evidence="4" key="1">
    <citation type="submission" date="2021-06" db="EMBL/GenBank/DDBJ databases">
        <authorList>
            <person name="Kallberg Y."/>
            <person name="Tangrot J."/>
            <person name="Rosling A."/>
        </authorList>
    </citation>
    <scope>NUCLEOTIDE SEQUENCE</scope>
    <source>
        <strain evidence="4">FL130A</strain>
    </source>
</reference>
<gene>
    <name evidence="4" type="ORF">ALEPTO_LOCUS2213</name>
</gene>
<dbReference type="PROSITE" id="PS51745">
    <property type="entry name" value="PB1"/>
    <property type="match status" value="1"/>
</dbReference>
<evidence type="ECO:0000256" key="1">
    <source>
        <dbReference type="SAM" id="MobiDB-lite"/>
    </source>
</evidence>